<protein>
    <submittedName>
        <fullName evidence="6">Glycosyltransferase family 4 protein</fullName>
    </submittedName>
</protein>
<gene>
    <name evidence="6" type="ORF">M6B22_02540</name>
</gene>
<name>A0ABY7JYM1_9ACTN</name>
<dbReference type="Pfam" id="PF13439">
    <property type="entry name" value="Glyco_transf_4"/>
    <property type="match status" value="1"/>
</dbReference>
<dbReference type="SUPFAM" id="SSF53756">
    <property type="entry name" value="UDP-Glycosyltransferase/glycogen phosphorylase"/>
    <property type="match status" value="1"/>
</dbReference>
<accession>A0ABY7JYM1</accession>
<dbReference type="Pfam" id="PF00534">
    <property type="entry name" value="Glycos_transf_1"/>
    <property type="match status" value="1"/>
</dbReference>
<dbReference type="PANTHER" id="PTHR12526">
    <property type="entry name" value="GLYCOSYLTRANSFERASE"/>
    <property type="match status" value="1"/>
</dbReference>
<dbReference type="Gene3D" id="3.40.50.2000">
    <property type="entry name" value="Glycogen Phosphorylase B"/>
    <property type="match status" value="2"/>
</dbReference>
<proteinExistence type="predicted"/>
<keyword evidence="7" id="KW-1185">Reference proteome</keyword>
<evidence type="ECO:0000259" key="5">
    <source>
        <dbReference type="Pfam" id="PF13439"/>
    </source>
</evidence>
<evidence type="ECO:0000313" key="6">
    <source>
        <dbReference type="EMBL" id="WAX57656.1"/>
    </source>
</evidence>
<evidence type="ECO:0000256" key="2">
    <source>
        <dbReference type="ARBA" id="ARBA00022679"/>
    </source>
</evidence>
<keyword evidence="2" id="KW-0808">Transferase</keyword>
<dbReference type="EMBL" id="CP097463">
    <property type="protein sequence ID" value="WAX57656.1"/>
    <property type="molecule type" value="Genomic_DNA"/>
</dbReference>
<evidence type="ECO:0000256" key="1">
    <source>
        <dbReference type="ARBA" id="ARBA00022676"/>
    </source>
</evidence>
<dbReference type="InterPro" id="IPR028098">
    <property type="entry name" value="Glyco_trans_4-like_N"/>
</dbReference>
<dbReference type="RefSeq" id="WP_269444203.1">
    <property type="nucleotide sequence ID" value="NZ_CP097463.1"/>
</dbReference>
<feature type="domain" description="Glycosyltransferase subfamily 4-like N-terminal" evidence="5">
    <location>
        <begin position="18"/>
        <end position="161"/>
    </location>
</feature>
<sequence length="392" mass="41384">MRIGLIAPPWVPVPPPRYGGTEAVVDNLARGLSALGHQVVLFTLGDSACPVHKFSLYERAVEPMGSGAYEAAHVLAAYDALADVDIIHDHTLLGSLIGPANSFGAAPRVVTNHGPFNAEALRIFSATTARGVALVAISQAQAVSAGSVPVTAVIHHGIDLDAYRLGPGGGDYLLFVGRMSPDKGVARAVRIAHRAGYRIVIASKVREADERAYFAEAVRPLLRPSDEVLVEEPLAGRVELLRHAPALIDPIAWPEPFGLVMTEALACGTPVLGCPYGAAPEIVDDGVTGFLARSEDDLVAAAGRLGSIDRLRCRAAAAQRFSMQRMAGDHERLYARLLAARPAADRWRHRPPVGPKSPQLGYVEPTGRPQVRGSSSHEIAALAPVTGAAPQA</sequence>
<evidence type="ECO:0000313" key="7">
    <source>
        <dbReference type="Proteomes" id="UP001164693"/>
    </source>
</evidence>
<evidence type="ECO:0000256" key="3">
    <source>
        <dbReference type="SAM" id="MobiDB-lite"/>
    </source>
</evidence>
<evidence type="ECO:0000259" key="4">
    <source>
        <dbReference type="Pfam" id="PF00534"/>
    </source>
</evidence>
<keyword evidence="1" id="KW-0328">Glycosyltransferase</keyword>
<reference evidence="6" key="1">
    <citation type="submission" date="2022-05" db="EMBL/GenBank/DDBJ databases">
        <title>Jatrophihabitans sp. SB3-54 whole genome sequence.</title>
        <authorList>
            <person name="Suh M.K."/>
            <person name="Eom M.K."/>
            <person name="Kim J.S."/>
            <person name="Kim H.S."/>
            <person name="Do H.E."/>
            <person name="Shin Y.K."/>
            <person name="Lee J.-S."/>
        </authorList>
    </citation>
    <scope>NUCLEOTIDE SEQUENCE</scope>
    <source>
        <strain evidence="6">SB3-54</strain>
    </source>
</reference>
<dbReference type="CDD" id="cd03802">
    <property type="entry name" value="GT4_AviGT4-like"/>
    <property type="match status" value="1"/>
</dbReference>
<feature type="domain" description="Glycosyl transferase family 1" evidence="4">
    <location>
        <begin position="169"/>
        <end position="301"/>
    </location>
</feature>
<organism evidence="6 7">
    <name type="scientific">Jatrophihabitans cynanchi</name>
    <dbReference type="NCBI Taxonomy" id="2944128"/>
    <lineage>
        <taxon>Bacteria</taxon>
        <taxon>Bacillati</taxon>
        <taxon>Actinomycetota</taxon>
        <taxon>Actinomycetes</taxon>
        <taxon>Jatrophihabitantales</taxon>
        <taxon>Jatrophihabitantaceae</taxon>
        <taxon>Jatrophihabitans</taxon>
    </lineage>
</organism>
<dbReference type="PANTHER" id="PTHR12526:SF595">
    <property type="entry name" value="BLL5217 PROTEIN"/>
    <property type="match status" value="1"/>
</dbReference>
<dbReference type="InterPro" id="IPR001296">
    <property type="entry name" value="Glyco_trans_1"/>
</dbReference>
<feature type="region of interest" description="Disordered" evidence="3">
    <location>
        <begin position="346"/>
        <end position="392"/>
    </location>
</feature>
<dbReference type="Proteomes" id="UP001164693">
    <property type="component" value="Chromosome"/>
</dbReference>